<evidence type="ECO:0000313" key="2">
    <source>
        <dbReference type="Proteomes" id="UP000198598"/>
    </source>
</evidence>
<dbReference type="EMBL" id="FOLQ01000024">
    <property type="protein sequence ID" value="SFF00572.1"/>
    <property type="molecule type" value="Genomic_DNA"/>
</dbReference>
<sequence length="101" mass="12011">MRKLNKRVEQKLLFNSQLKERNQNLTQEAAAQYSLRCKHKKEQDLLEMDWQATKSSRAVLAERQAQEWSELKQQCLDKRADLLQQHGQVRALLDQHLSLLR</sequence>
<keyword evidence="2" id="KW-1185">Reference proteome</keyword>
<dbReference type="AlphaFoldDB" id="A0A1I2F5F7"/>
<protein>
    <submittedName>
        <fullName evidence="1">Uncharacterized protein</fullName>
    </submittedName>
</protein>
<evidence type="ECO:0000313" key="1">
    <source>
        <dbReference type="EMBL" id="SFF00572.1"/>
    </source>
</evidence>
<reference evidence="1 2" key="1">
    <citation type="submission" date="2016-10" db="EMBL/GenBank/DDBJ databases">
        <authorList>
            <person name="de Groot N.N."/>
        </authorList>
    </citation>
    <scope>NUCLEOTIDE SEQUENCE [LARGE SCALE GENOMIC DNA]</scope>
    <source>
        <strain evidence="1 2">DSM 26130</strain>
    </source>
</reference>
<proteinExistence type="predicted"/>
<dbReference type="RefSeq" id="WP_093833632.1">
    <property type="nucleotide sequence ID" value="NZ_FOLQ01000024.1"/>
</dbReference>
<accession>A0A1I2F5F7</accession>
<organism evidence="1 2">
    <name type="scientific">Spirosoma endophyticum</name>
    <dbReference type="NCBI Taxonomy" id="662367"/>
    <lineage>
        <taxon>Bacteria</taxon>
        <taxon>Pseudomonadati</taxon>
        <taxon>Bacteroidota</taxon>
        <taxon>Cytophagia</taxon>
        <taxon>Cytophagales</taxon>
        <taxon>Cytophagaceae</taxon>
        <taxon>Spirosoma</taxon>
    </lineage>
</organism>
<dbReference type="Proteomes" id="UP000198598">
    <property type="component" value="Unassembled WGS sequence"/>
</dbReference>
<gene>
    <name evidence="1" type="ORF">SAMN05216167_12472</name>
</gene>
<name>A0A1I2F5F7_9BACT</name>